<protein>
    <recommendedName>
        <fullName evidence="3">HAT C-terminal dimerisation domain-containing protein</fullName>
    </recommendedName>
</protein>
<feature type="non-terminal residue" evidence="1">
    <location>
        <position position="58"/>
    </location>
</feature>
<proteinExistence type="predicted"/>
<gene>
    <name evidence="1" type="ORF">SCLCIDRAFT_66785</name>
</gene>
<sequence length="58" mass="6531">ATSIDVKHLFSCRRILLSHTHNHLSVQSVRALLYLASWSLAGHVKSADIEMLQSLEDM</sequence>
<dbReference type="OrthoDB" id="3258476at2759"/>
<organism evidence="1 2">
    <name type="scientific">Scleroderma citrinum Foug A</name>
    <dbReference type="NCBI Taxonomy" id="1036808"/>
    <lineage>
        <taxon>Eukaryota</taxon>
        <taxon>Fungi</taxon>
        <taxon>Dikarya</taxon>
        <taxon>Basidiomycota</taxon>
        <taxon>Agaricomycotina</taxon>
        <taxon>Agaricomycetes</taxon>
        <taxon>Agaricomycetidae</taxon>
        <taxon>Boletales</taxon>
        <taxon>Sclerodermatineae</taxon>
        <taxon>Sclerodermataceae</taxon>
        <taxon>Scleroderma</taxon>
    </lineage>
</organism>
<keyword evidence="2" id="KW-1185">Reference proteome</keyword>
<name>A0A0C3DL34_9AGAM</name>
<dbReference type="Proteomes" id="UP000053989">
    <property type="component" value="Unassembled WGS sequence"/>
</dbReference>
<dbReference type="AlphaFoldDB" id="A0A0C3DL34"/>
<reference evidence="1 2" key="1">
    <citation type="submission" date="2014-04" db="EMBL/GenBank/DDBJ databases">
        <authorList>
            <consortium name="DOE Joint Genome Institute"/>
            <person name="Kuo A."/>
            <person name="Kohler A."/>
            <person name="Nagy L.G."/>
            <person name="Floudas D."/>
            <person name="Copeland A."/>
            <person name="Barry K.W."/>
            <person name="Cichocki N."/>
            <person name="Veneault-Fourrey C."/>
            <person name="LaButti K."/>
            <person name="Lindquist E.A."/>
            <person name="Lipzen A."/>
            <person name="Lundell T."/>
            <person name="Morin E."/>
            <person name="Murat C."/>
            <person name="Sun H."/>
            <person name="Tunlid A."/>
            <person name="Henrissat B."/>
            <person name="Grigoriev I.V."/>
            <person name="Hibbett D.S."/>
            <person name="Martin F."/>
            <person name="Nordberg H.P."/>
            <person name="Cantor M.N."/>
            <person name="Hua S.X."/>
        </authorList>
    </citation>
    <scope>NUCLEOTIDE SEQUENCE [LARGE SCALE GENOMIC DNA]</scope>
    <source>
        <strain evidence="1 2">Foug A</strain>
    </source>
</reference>
<dbReference type="HOGENOM" id="CLU_009123_11_1_1"/>
<evidence type="ECO:0000313" key="1">
    <source>
        <dbReference type="EMBL" id="KIM61405.1"/>
    </source>
</evidence>
<feature type="non-terminal residue" evidence="1">
    <location>
        <position position="1"/>
    </location>
</feature>
<evidence type="ECO:0000313" key="2">
    <source>
        <dbReference type="Proteomes" id="UP000053989"/>
    </source>
</evidence>
<evidence type="ECO:0008006" key="3">
    <source>
        <dbReference type="Google" id="ProtNLM"/>
    </source>
</evidence>
<dbReference type="EMBL" id="KN822052">
    <property type="protein sequence ID" value="KIM61405.1"/>
    <property type="molecule type" value="Genomic_DNA"/>
</dbReference>
<dbReference type="InParanoid" id="A0A0C3DL34"/>
<reference evidence="2" key="2">
    <citation type="submission" date="2015-01" db="EMBL/GenBank/DDBJ databases">
        <title>Evolutionary Origins and Diversification of the Mycorrhizal Mutualists.</title>
        <authorList>
            <consortium name="DOE Joint Genome Institute"/>
            <consortium name="Mycorrhizal Genomics Consortium"/>
            <person name="Kohler A."/>
            <person name="Kuo A."/>
            <person name="Nagy L.G."/>
            <person name="Floudas D."/>
            <person name="Copeland A."/>
            <person name="Barry K.W."/>
            <person name="Cichocki N."/>
            <person name="Veneault-Fourrey C."/>
            <person name="LaButti K."/>
            <person name="Lindquist E.A."/>
            <person name="Lipzen A."/>
            <person name="Lundell T."/>
            <person name="Morin E."/>
            <person name="Murat C."/>
            <person name="Riley R."/>
            <person name="Ohm R."/>
            <person name="Sun H."/>
            <person name="Tunlid A."/>
            <person name="Henrissat B."/>
            <person name="Grigoriev I.V."/>
            <person name="Hibbett D.S."/>
            <person name="Martin F."/>
        </authorList>
    </citation>
    <scope>NUCLEOTIDE SEQUENCE [LARGE SCALE GENOMIC DNA]</scope>
    <source>
        <strain evidence="2">Foug A</strain>
    </source>
</reference>
<accession>A0A0C3DL34</accession>